<name>A0A5C5G6B4_9BASI</name>
<keyword evidence="2" id="KW-1185">Reference proteome</keyword>
<evidence type="ECO:0000313" key="2">
    <source>
        <dbReference type="Proteomes" id="UP000311382"/>
    </source>
</evidence>
<organism evidence="1 2">
    <name type="scientific">Rhodotorula diobovata</name>
    <dbReference type="NCBI Taxonomy" id="5288"/>
    <lineage>
        <taxon>Eukaryota</taxon>
        <taxon>Fungi</taxon>
        <taxon>Dikarya</taxon>
        <taxon>Basidiomycota</taxon>
        <taxon>Pucciniomycotina</taxon>
        <taxon>Microbotryomycetes</taxon>
        <taxon>Sporidiobolales</taxon>
        <taxon>Sporidiobolaceae</taxon>
        <taxon>Rhodotorula</taxon>
    </lineage>
</organism>
<gene>
    <name evidence="1" type="ORF">DMC30DRAFT_443797</name>
</gene>
<proteinExistence type="predicted"/>
<protein>
    <submittedName>
        <fullName evidence="1">Uncharacterized protein</fullName>
    </submittedName>
</protein>
<dbReference type="AlphaFoldDB" id="A0A5C5G6B4"/>
<dbReference type="Proteomes" id="UP000311382">
    <property type="component" value="Unassembled WGS sequence"/>
</dbReference>
<evidence type="ECO:0000313" key="1">
    <source>
        <dbReference type="EMBL" id="TNY24089.1"/>
    </source>
</evidence>
<comment type="caution">
    <text evidence="1">The sequence shown here is derived from an EMBL/GenBank/DDBJ whole genome shotgun (WGS) entry which is preliminary data.</text>
</comment>
<accession>A0A5C5G6B4</accession>
<reference evidence="1 2" key="1">
    <citation type="submission" date="2019-03" db="EMBL/GenBank/DDBJ databases">
        <title>Rhodosporidium diobovatum UCD-FST 08-225 genome sequencing, assembly, and annotation.</title>
        <authorList>
            <person name="Fakankun I.U."/>
            <person name="Fristensky B."/>
            <person name="Levin D.B."/>
        </authorList>
    </citation>
    <scope>NUCLEOTIDE SEQUENCE [LARGE SCALE GENOMIC DNA]</scope>
    <source>
        <strain evidence="1 2">UCD-FST 08-225</strain>
    </source>
</reference>
<sequence length="473" mass="51426">MPFLADTPTATDGTNAQYPQPTHLAFRTLFLPILTILSTLCAGRTVVAGISLMPEILSVLASTSLVDICDDLADRVTGAGWWLVTTASNAPVLNSGLDFTIPATLPRMPWKRDLHGGYSVIYGRGDTKNPCSGKSEAVHGHGRARVNKEDEQAWRTLMTTLGASKSDLDHLLAGVRPGAASRCAKQHLNPAYRKSLPKCLQYLMTRLDDVVAVLLTYAARPGPDGRLSVHETGLLGLWETLQIIMCRSFRNPPFVRLYSTFNPVGRAVLPARDGTKRVQVGIGLEGGNGLHKIQYLVEGRERTVRPLTQSTHRHKLAGQDASVFFDQMITLPYGFDVNANEKVLIYVNFTRSKMLEFYHEAVSKGVKFTHLPAPVLPTTDQAQTFGPAVPSDPAFVAVIVIGVTSSGESLGTFVAKQNDPAAMEDAVWVRFHAHLAQNFYELSLTVAEFQETFGDANALSQDLEARAAATGGD</sequence>
<dbReference type="EMBL" id="SOZI01000005">
    <property type="protein sequence ID" value="TNY24089.1"/>
    <property type="molecule type" value="Genomic_DNA"/>
</dbReference>